<dbReference type="InterPro" id="IPR036388">
    <property type="entry name" value="WH-like_DNA-bd_sf"/>
</dbReference>
<dbReference type="Pfam" id="PF00391">
    <property type="entry name" value="PEP-utilizers"/>
    <property type="match status" value="1"/>
</dbReference>
<name>A0A558A110_9PSEU</name>
<comment type="caution">
    <text evidence="2">The sequence shown here is derived from an EMBL/GenBank/DDBJ whole genome shotgun (WGS) entry which is preliminary data.</text>
</comment>
<dbReference type="AlphaFoldDB" id="A0A558A110"/>
<dbReference type="InterPro" id="IPR036390">
    <property type="entry name" value="WH_DNA-bd_sf"/>
</dbReference>
<dbReference type="RefSeq" id="WP_144643201.1">
    <property type="nucleotide sequence ID" value="NZ_BNAX01000006.1"/>
</dbReference>
<evidence type="ECO:0000313" key="2">
    <source>
        <dbReference type="EMBL" id="TVT17949.1"/>
    </source>
</evidence>
<dbReference type="SUPFAM" id="SSF46785">
    <property type="entry name" value="Winged helix' DNA-binding domain"/>
    <property type="match status" value="1"/>
</dbReference>
<accession>A0A558A110</accession>
<dbReference type="EMBL" id="VJZA01000069">
    <property type="protein sequence ID" value="TVT17949.1"/>
    <property type="molecule type" value="Genomic_DNA"/>
</dbReference>
<organism evidence="2 3">
    <name type="scientific">Amycolatopsis acidiphila</name>
    <dbReference type="NCBI Taxonomy" id="715473"/>
    <lineage>
        <taxon>Bacteria</taxon>
        <taxon>Bacillati</taxon>
        <taxon>Actinomycetota</taxon>
        <taxon>Actinomycetes</taxon>
        <taxon>Pseudonocardiales</taxon>
        <taxon>Pseudonocardiaceae</taxon>
        <taxon>Amycolatopsis</taxon>
    </lineage>
</organism>
<dbReference type="InterPro" id="IPR008279">
    <property type="entry name" value="PEP-util_enz_mobile_dom"/>
</dbReference>
<reference evidence="2 3" key="1">
    <citation type="submission" date="2019-07" db="EMBL/GenBank/DDBJ databases">
        <title>New species of Amycolatopsis and Streptomyces.</title>
        <authorList>
            <person name="Duangmal K."/>
            <person name="Teo W.F.A."/>
            <person name="Lipun K."/>
        </authorList>
    </citation>
    <scope>NUCLEOTIDE SEQUENCE [LARGE SCALE GENOMIC DNA]</scope>
    <source>
        <strain evidence="2 3">JCM 30562</strain>
    </source>
</reference>
<dbReference type="Proteomes" id="UP000318578">
    <property type="component" value="Unassembled WGS sequence"/>
</dbReference>
<sequence length="793" mass="86975">MSHVADTGTRTPPDAYEQVGVGVNVYESAEAVEGRAKWLDTPDDVIAFIESGEDVSDVIVIARGGATTFLTMALNAGVRGVLTLQGAPESHLGILSREYGIPCIMSVAFEKGVRTARGEIVPADGVRLRMDVSSRPHGSVSVEPGAPVDDSPMAADGVAMSPEQLAQIQLLLEKFGGEVPHGLEGHEIMFARQRTSVLDLDDASMHRDLTIEEVNDAIHYLAWNEWDALAARATEGESGLIPRQEYEALGIMNSWFMHPEWMRAIEDRVGVDGVLDIGARAKREIGTKINMLHLWAIATASSFGRGITLELGLHDFDYQVERISRTMTTTRRLYKGLWGSGPMLSSMRGYAAPVLDPSWIDRFETDRISLAPERDRSAFQRFNGAVELMGFLLHFDNRLGLGDSGPYPTGDGGFVIVRDLFINEPAFPWSDTTEGLPYVVTIAMFFPGDGRLSPRVFDLSTLFTEPSNYLPHVSGVAVYTREKFDTPMDHLRTLTLQDMAALREECEAKSETLYRRIAAMSKREKVLAGAYTYAAGFVLPIARAAGMHEELVREHGFGELHPVVEAAYDTIISGVATEMIPRLFLTGSWANDVPETSRTMPSIQPGEFDVLLALRARGFARPEQLVASAGLPVEQVGSVVTAAEEAGFVKRRTGKVTGASLTPAGKARLALLTSHVVSAAERTEIAEVYQAFLAPNRAFKSLTSAWQLQEGSGIPVELRRVHAEVSALLDKAAGAQERYGRYRTRLETALARFEAGDTDALAKPMSESYHDIWMELHEDLLATLGRRRSEHDE</sequence>
<dbReference type="InterPro" id="IPR036637">
    <property type="entry name" value="Phosphohistidine_dom_sf"/>
</dbReference>
<dbReference type="Gene3D" id="3.50.30.10">
    <property type="entry name" value="Phosphohistidine domain"/>
    <property type="match status" value="1"/>
</dbReference>
<gene>
    <name evidence="2" type="ORF">FNH06_29440</name>
</gene>
<keyword evidence="3" id="KW-1185">Reference proteome</keyword>
<evidence type="ECO:0000313" key="3">
    <source>
        <dbReference type="Proteomes" id="UP000318578"/>
    </source>
</evidence>
<protein>
    <recommendedName>
        <fullName evidence="1">PEP-utilising enzyme mobile domain-containing protein</fullName>
    </recommendedName>
</protein>
<dbReference type="Gene3D" id="1.10.10.10">
    <property type="entry name" value="Winged helix-like DNA-binding domain superfamily/Winged helix DNA-binding domain"/>
    <property type="match status" value="1"/>
</dbReference>
<dbReference type="GO" id="GO:0016772">
    <property type="term" value="F:transferase activity, transferring phosphorus-containing groups"/>
    <property type="evidence" value="ECO:0007669"/>
    <property type="project" value="InterPro"/>
</dbReference>
<evidence type="ECO:0000259" key="1">
    <source>
        <dbReference type="Pfam" id="PF00391"/>
    </source>
</evidence>
<proteinExistence type="predicted"/>
<dbReference type="SUPFAM" id="SSF52009">
    <property type="entry name" value="Phosphohistidine domain"/>
    <property type="match status" value="1"/>
</dbReference>
<dbReference type="OrthoDB" id="3568381at2"/>
<feature type="domain" description="PEP-utilising enzyme mobile" evidence="1">
    <location>
        <begin position="70"/>
        <end position="110"/>
    </location>
</feature>